<accession>A0A510I1R9</accession>
<dbReference type="Proteomes" id="UP000315115">
    <property type="component" value="Chromosome 1"/>
</dbReference>
<dbReference type="RefSeq" id="WP_138940738.1">
    <property type="nucleotide sequence ID" value="NZ_AP019798.1"/>
</dbReference>
<dbReference type="EMBL" id="AP019798">
    <property type="protein sequence ID" value="BBL87543.1"/>
    <property type="molecule type" value="Genomic_DNA"/>
</dbReference>
<gene>
    <name evidence="2" type="ORF">VroAM7_01960</name>
</gene>
<dbReference type="Pfam" id="PF01755">
    <property type="entry name" value="Glyco_transf_25"/>
    <property type="match status" value="1"/>
</dbReference>
<evidence type="ECO:0000313" key="3">
    <source>
        <dbReference type="Proteomes" id="UP000315115"/>
    </source>
</evidence>
<evidence type="ECO:0000313" key="2">
    <source>
        <dbReference type="EMBL" id="BBL87543.1"/>
    </source>
</evidence>
<reference evidence="3" key="1">
    <citation type="submission" date="2019-07" db="EMBL/GenBank/DDBJ databases">
        <title>Complete Genome Sequences of Vibrion rotiferianus strain AM7.</title>
        <authorList>
            <person name="Miyazaki K."/>
            <person name="Wiseschart A."/>
            <person name="Pootanakit K."/>
            <person name="Ishimori K."/>
            <person name="Kitahara K."/>
        </authorList>
    </citation>
    <scope>NUCLEOTIDE SEQUENCE [LARGE SCALE GENOMIC DNA]</scope>
    <source>
        <strain evidence="3">AM7</strain>
    </source>
</reference>
<sequence>MTSFLDHVFVIHVSEGYEERRHHIDKHLPERGIANFEYMLRGDIKDLTPEVKAKYFTGNDKLPELSCAYKHILVYEEMVKRGIERALVLEDDAFLANDTLAQLQRVDEEMRDEVNFIVNIEHSNRSVPFKVKKPGQLCYLASHTKRCGGYVIHLDVAKKIVGFFESNQTDLPIDAFQTHMRDVLNYNTFWMDPPVVFQGSKNGAFESELSQRKKSKFTGLTSFFRDGYQRYIVTNLSKKRLASFENVKKH</sequence>
<name>A0A510I1R9_9VIBR</name>
<feature type="domain" description="Glycosyl transferase family 25" evidence="1">
    <location>
        <begin position="8"/>
        <end position="175"/>
    </location>
</feature>
<dbReference type="InterPro" id="IPR002654">
    <property type="entry name" value="Glyco_trans_25"/>
</dbReference>
<dbReference type="AlphaFoldDB" id="A0A510I1R9"/>
<protein>
    <recommendedName>
        <fullName evidence="1">Glycosyl transferase family 25 domain-containing protein</fullName>
    </recommendedName>
</protein>
<evidence type="ECO:0000259" key="1">
    <source>
        <dbReference type="Pfam" id="PF01755"/>
    </source>
</evidence>
<organism evidence="2 3">
    <name type="scientific">Vibrio rotiferianus</name>
    <dbReference type="NCBI Taxonomy" id="190895"/>
    <lineage>
        <taxon>Bacteria</taxon>
        <taxon>Pseudomonadati</taxon>
        <taxon>Pseudomonadota</taxon>
        <taxon>Gammaproteobacteria</taxon>
        <taxon>Vibrionales</taxon>
        <taxon>Vibrionaceae</taxon>
        <taxon>Vibrio</taxon>
    </lineage>
</organism>
<dbReference type="CDD" id="cd06532">
    <property type="entry name" value="Glyco_transf_25"/>
    <property type="match status" value="1"/>
</dbReference>
<proteinExistence type="predicted"/>